<evidence type="ECO:0000256" key="1">
    <source>
        <dbReference type="ARBA" id="ARBA00009254"/>
    </source>
</evidence>
<dbReference type="GO" id="GO:0003735">
    <property type="term" value="F:structural constituent of ribosome"/>
    <property type="evidence" value="ECO:0007669"/>
    <property type="project" value="InterPro"/>
</dbReference>
<dbReference type="InterPro" id="IPR001854">
    <property type="entry name" value="Ribosomal_uL29"/>
</dbReference>
<dbReference type="InterPro" id="IPR050063">
    <property type="entry name" value="Ribosomal_protein_uL29"/>
</dbReference>
<evidence type="ECO:0000256" key="3">
    <source>
        <dbReference type="ARBA" id="ARBA00023274"/>
    </source>
</evidence>
<dbReference type="GO" id="GO:0022625">
    <property type="term" value="C:cytosolic large ribosomal subunit"/>
    <property type="evidence" value="ECO:0007669"/>
    <property type="project" value="TreeGrafter"/>
</dbReference>
<keyword evidence="2 5" id="KW-0689">Ribosomal protein</keyword>
<evidence type="ECO:0000256" key="2">
    <source>
        <dbReference type="ARBA" id="ARBA00022980"/>
    </source>
</evidence>
<dbReference type="NCBIfam" id="TIGR00012">
    <property type="entry name" value="L29"/>
    <property type="match status" value="1"/>
</dbReference>
<dbReference type="Gene3D" id="1.10.287.310">
    <property type="match status" value="1"/>
</dbReference>
<evidence type="ECO:0000313" key="6">
    <source>
        <dbReference type="EMBL" id="PZO44855.1"/>
    </source>
</evidence>
<dbReference type="SUPFAM" id="SSF46561">
    <property type="entry name" value="Ribosomal protein L29 (L29p)"/>
    <property type="match status" value="1"/>
</dbReference>
<evidence type="ECO:0000313" key="7">
    <source>
        <dbReference type="Proteomes" id="UP000249081"/>
    </source>
</evidence>
<dbReference type="PANTHER" id="PTHR10916:SF0">
    <property type="entry name" value="LARGE RIBOSOMAL SUBUNIT PROTEIN UL29C"/>
    <property type="match status" value="1"/>
</dbReference>
<comment type="caution">
    <text evidence="6">The sequence shown here is derived from an EMBL/GenBank/DDBJ whole genome shotgun (WGS) entry which is preliminary data.</text>
</comment>
<dbReference type="PANTHER" id="PTHR10916">
    <property type="entry name" value="60S RIBOSOMAL PROTEIN L35/50S RIBOSOMAL PROTEIN L29"/>
    <property type="match status" value="1"/>
</dbReference>
<reference evidence="7" key="1">
    <citation type="submission" date="2018-04" db="EMBL/GenBank/DDBJ databases">
        <authorList>
            <person name="Cornet L."/>
        </authorList>
    </citation>
    <scope>NUCLEOTIDE SEQUENCE [LARGE SCALE GENOMIC DNA]</scope>
</reference>
<evidence type="ECO:0000256" key="5">
    <source>
        <dbReference type="HAMAP-Rule" id="MF_00374"/>
    </source>
</evidence>
<dbReference type="Pfam" id="PF00831">
    <property type="entry name" value="Ribosomal_L29"/>
    <property type="match status" value="1"/>
</dbReference>
<dbReference type="GO" id="GO:0006412">
    <property type="term" value="P:translation"/>
    <property type="evidence" value="ECO:0007669"/>
    <property type="project" value="UniProtKB-UniRule"/>
</dbReference>
<name>A0A2W4YDE0_9CYAN</name>
<dbReference type="CDD" id="cd00427">
    <property type="entry name" value="Ribosomal_L29_HIP"/>
    <property type="match status" value="1"/>
</dbReference>
<gene>
    <name evidence="5" type="primary">rpmC</name>
    <name evidence="5" type="synonym">rpl29</name>
    <name evidence="6" type="ORF">DCF17_02935</name>
</gene>
<accession>A0A2W4YDE0</accession>
<keyword evidence="3 5" id="KW-0687">Ribonucleoprotein</keyword>
<proteinExistence type="inferred from homology"/>
<organism evidence="6 7">
    <name type="scientific">Shackletoniella antarctica</name>
    <dbReference type="NCBI Taxonomy" id="268115"/>
    <lineage>
        <taxon>Bacteria</taxon>
        <taxon>Bacillati</taxon>
        <taxon>Cyanobacteriota</taxon>
        <taxon>Cyanophyceae</taxon>
        <taxon>Oculatellales</taxon>
        <taxon>Oculatellaceae</taxon>
        <taxon>Shackletoniella</taxon>
    </lineage>
</organism>
<evidence type="ECO:0000256" key="4">
    <source>
        <dbReference type="ARBA" id="ARBA00035204"/>
    </source>
</evidence>
<comment type="similarity">
    <text evidence="1 5">Belongs to the universal ribosomal protein uL29 family.</text>
</comment>
<dbReference type="HAMAP" id="MF_00374">
    <property type="entry name" value="Ribosomal_uL29"/>
    <property type="match status" value="1"/>
</dbReference>
<dbReference type="InterPro" id="IPR036049">
    <property type="entry name" value="Ribosomal_uL29_sf"/>
</dbReference>
<reference evidence="6 7" key="2">
    <citation type="submission" date="2018-06" db="EMBL/GenBank/DDBJ databases">
        <title>Metagenomic assembly of (sub)arctic Cyanobacteria and their associated microbiome from non-axenic cultures.</title>
        <authorList>
            <person name="Baurain D."/>
        </authorList>
    </citation>
    <scope>NUCLEOTIDE SEQUENCE [LARGE SCALE GENOMIC DNA]</scope>
    <source>
        <strain evidence="6">ULC041bin1</strain>
    </source>
</reference>
<dbReference type="EMBL" id="QBMN01000012">
    <property type="protein sequence ID" value="PZO44855.1"/>
    <property type="molecule type" value="Genomic_DNA"/>
</dbReference>
<sequence>MALSNIKEARSLSDEELLNAIAETKRELFQLRFQKAIRQLDKQVHQFKHLRHRLSQLMTVQRQRQLIALEEEAAAQATAVAAATAESVSA</sequence>
<dbReference type="AlphaFoldDB" id="A0A2W4YDE0"/>
<protein>
    <recommendedName>
        <fullName evidence="4 5">Large ribosomal subunit protein uL29</fullName>
    </recommendedName>
</protein>
<dbReference type="Proteomes" id="UP000249081">
    <property type="component" value="Unassembled WGS sequence"/>
</dbReference>